<evidence type="ECO:0000313" key="2">
    <source>
        <dbReference type="EMBL" id="KAL0462839.1"/>
    </source>
</evidence>
<feature type="region of interest" description="Disordered" evidence="1">
    <location>
        <begin position="248"/>
        <end position="289"/>
    </location>
</feature>
<organism evidence="2">
    <name type="scientific">Sesamum latifolium</name>
    <dbReference type="NCBI Taxonomy" id="2727402"/>
    <lineage>
        <taxon>Eukaryota</taxon>
        <taxon>Viridiplantae</taxon>
        <taxon>Streptophyta</taxon>
        <taxon>Embryophyta</taxon>
        <taxon>Tracheophyta</taxon>
        <taxon>Spermatophyta</taxon>
        <taxon>Magnoliopsida</taxon>
        <taxon>eudicotyledons</taxon>
        <taxon>Gunneridae</taxon>
        <taxon>Pentapetalae</taxon>
        <taxon>asterids</taxon>
        <taxon>lamiids</taxon>
        <taxon>Lamiales</taxon>
        <taxon>Pedaliaceae</taxon>
        <taxon>Sesamum</taxon>
    </lineage>
</organism>
<feature type="region of interest" description="Disordered" evidence="1">
    <location>
        <begin position="123"/>
        <end position="154"/>
    </location>
</feature>
<feature type="compositionally biased region" description="Basic and acidic residues" evidence="1">
    <location>
        <begin position="248"/>
        <end position="264"/>
    </location>
</feature>
<evidence type="ECO:0000256" key="1">
    <source>
        <dbReference type="SAM" id="MobiDB-lite"/>
    </source>
</evidence>
<dbReference type="PANTHER" id="PTHR33240">
    <property type="entry name" value="OS08G0508500 PROTEIN"/>
    <property type="match status" value="1"/>
</dbReference>
<protein>
    <submittedName>
        <fullName evidence="2">Uncharacterized protein</fullName>
    </submittedName>
</protein>
<proteinExistence type="predicted"/>
<reference evidence="2" key="1">
    <citation type="submission" date="2020-06" db="EMBL/GenBank/DDBJ databases">
        <authorList>
            <person name="Li T."/>
            <person name="Hu X."/>
            <person name="Zhang T."/>
            <person name="Song X."/>
            <person name="Zhang H."/>
            <person name="Dai N."/>
            <person name="Sheng W."/>
            <person name="Hou X."/>
            <person name="Wei L."/>
        </authorList>
    </citation>
    <scope>NUCLEOTIDE SEQUENCE</scope>
    <source>
        <strain evidence="2">KEN1</strain>
        <tissue evidence="2">Leaf</tissue>
    </source>
</reference>
<dbReference type="AlphaFoldDB" id="A0AAW2YAU5"/>
<comment type="caution">
    <text evidence="2">The sequence shown here is derived from an EMBL/GenBank/DDBJ whole genome shotgun (WGS) entry which is preliminary data.</text>
</comment>
<dbReference type="EMBL" id="JACGWN010000001">
    <property type="protein sequence ID" value="KAL0462839.1"/>
    <property type="molecule type" value="Genomic_DNA"/>
</dbReference>
<reference evidence="2" key="2">
    <citation type="journal article" date="2024" name="Plant">
        <title>Genomic evolution and insights into agronomic trait innovations of Sesamum species.</title>
        <authorList>
            <person name="Miao H."/>
            <person name="Wang L."/>
            <person name="Qu L."/>
            <person name="Liu H."/>
            <person name="Sun Y."/>
            <person name="Le M."/>
            <person name="Wang Q."/>
            <person name="Wei S."/>
            <person name="Zheng Y."/>
            <person name="Lin W."/>
            <person name="Duan Y."/>
            <person name="Cao H."/>
            <person name="Xiong S."/>
            <person name="Wang X."/>
            <person name="Wei L."/>
            <person name="Li C."/>
            <person name="Ma Q."/>
            <person name="Ju M."/>
            <person name="Zhao R."/>
            <person name="Li G."/>
            <person name="Mu C."/>
            <person name="Tian Q."/>
            <person name="Mei H."/>
            <person name="Zhang T."/>
            <person name="Gao T."/>
            <person name="Zhang H."/>
        </authorList>
    </citation>
    <scope>NUCLEOTIDE SEQUENCE</scope>
    <source>
        <strain evidence="2">KEN1</strain>
    </source>
</reference>
<accession>A0AAW2YAU5</accession>
<name>A0AAW2YAU5_9LAMI</name>
<feature type="compositionally biased region" description="Basic and acidic residues" evidence="1">
    <location>
        <begin position="125"/>
        <end position="154"/>
    </location>
</feature>
<sequence length="483" mass="54354">MVDELPTNCRIPAIAEYDGKTDPLEHLSHFENIALLHRYTDGIKCRVLIGGSTNYNEPLKVPSALQRFNTVALEVPSATQEVKASAFSQGLLDRDFFKSLAKKPVSKFNALLARAAKYINMEDAQDAKKESRGEKRKETKEEAPSKKPQTDLRDKKATFQRINAVYTPLTVPITQALMVVQGKRLLARPRSWKEGPQRPQSNKFCRFHNDYGHTTAECRHLKNEIERLIQNGYLQEYVCWEKARGTRPYQKREADKPKEVKRASPETLPRGGPKTGSGERAGPSDPPVRIGRSLELLSPPRKGVVRMIVGGPIGGDFHHARNTEIRKAHDVTIREVLDVKAMEDVPIIQFERAERSGPKNSHSDALVITALLANYEVGCIFINSESSADILFGEAYDQMQLGDIPLEKVNTSLYGFAREVVHPQGMISLPLTLEIGPTRRTCMLKFLVVDVPSTYNVILERPTLNAFQAIIFMYHMKIKFPTP</sequence>
<gene>
    <name evidence="2" type="ORF">Slati_0171500</name>
</gene>
<dbReference type="PANTHER" id="PTHR33240:SF15">
    <property type="entry name" value="GAG-PRO-LIKE PROTEIN"/>
    <property type="match status" value="1"/>
</dbReference>